<evidence type="ECO:0000313" key="1">
    <source>
        <dbReference type="EMBL" id="CAF4545694.1"/>
    </source>
</evidence>
<dbReference type="OrthoDB" id="10034340at2759"/>
<proteinExistence type="predicted"/>
<dbReference type="EMBL" id="CAJOBC010114614">
    <property type="protein sequence ID" value="CAF4545694.1"/>
    <property type="molecule type" value="Genomic_DNA"/>
</dbReference>
<protein>
    <submittedName>
        <fullName evidence="1">Uncharacterized protein</fullName>
    </submittedName>
</protein>
<reference evidence="1" key="1">
    <citation type="submission" date="2021-02" db="EMBL/GenBank/DDBJ databases">
        <authorList>
            <person name="Nowell W R."/>
        </authorList>
    </citation>
    <scope>NUCLEOTIDE SEQUENCE</scope>
</reference>
<organism evidence="1 2">
    <name type="scientific">Didymodactylos carnosus</name>
    <dbReference type="NCBI Taxonomy" id="1234261"/>
    <lineage>
        <taxon>Eukaryota</taxon>
        <taxon>Metazoa</taxon>
        <taxon>Spiralia</taxon>
        <taxon>Gnathifera</taxon>
        <taxon>Rotifera</taxon>
        <taxon>Eurotatoria</taxon>
        <taxon>Bdelloidea</taxon>
        <taxon>Philodinida</taxon>
        <taxon>Philodinidae</taxon>
        <taxon>Didymodactylos</taxon>
    </lineage>
</organism>
<comment type="caution">
    <text evidence="1">The sequence shown here is derived from an EMBL/GenBank/DDBJ whole genome shotgun (WGS) entry which is preliminary data.</text>
</comment>
<dbReference type="Proteomes" id="UP000681722">
    <property type="component" value="Unassembled WGS sequence"/>
</dbReference>
<name>A0A8S2YCM2_9BILA</name>
<accession>A0A8S2YCM2</accession>
<evidence type="ECO:0000313" key="2">
    <source>
        <dbReference type="Proteomes" id="UP000681722"/>
    </source>
</evidence>
<gene>
    <name evidence="1" type="ORF">SRO942_LOCUS46779</name>
</gene>
<dbReference type="AlphaFoldDB" id="A0A8S2YCM2"/>
<sequence>MLEQCIQELTCNGSKLLTFDDICYQLNTENFVPNGYGCLHWNEAWYVNTSILNPATVSTTAKQSGQYVILNANGTNMQVAVMNNSTDRFDLLSFFANAFQYNGTKLVLGGLRLATKVYAKNFTLNRSPAATINLNWTNLTSFTYQTYYTGLQGPGYQVVIDNLLVNLYEL</sequence>